<dbReference type="InterPro" id="IPR029058">
    <property type="entry name" value="AB_hydrolase_fold"/>
</dbReference>
<feature type="signal peptide" evidence="1">
    <location>
        <begin position="1"/>
        <end position="21"/>
    </location>
</feature>
<gene>
    <name evidence="2" type="ORF">F990_02853</name>
</gene>
<accession>V2UZT3</accession>
<keyword evidence="1" id="KW-0732">Signal</keyword>
<dbReference type="Gene3D" id="3.40.50.1820">
    <property type="entry name" value="alpha/beta hydrolase"/>
    <property type="match status" value="2"/>
</dbReference>
<dbReference type="STRING" id="202955.GCA_000759995_01734"/>
<comment type="caution">
    <text evidence="2">The sequence shown here is derived from an EMBL/GenBank/DDBJ whole genome shotgun (WGS) entry which is preliminary data.</text>
</comment>
<evidence type="ECO:0000313" key="2">
    <source>
        <dbReference type="EMBL" id="ESK54180.1"/>
    </source>
</evidence>
<dbReference type="AlphaFoldDB" id="V2UZT3"/>
<feature type="chain" id="PRO_5004710508" evidence="1">
    <location>
        <begin position="22"/>
        <end position="481"/>
    </location>
</feature>
<proteinExistence type="predicted"/>
<dbReference type="OrthoDB" id="9955at2"/>
<evidence type="ECO:0000313" key="3">
    <source>
        <dbReference type="Proteomes" id="UP000017404"/>
    </source>
</evidence>
<keyword evidence="3" id="KW-1185">Reference proteome</keyword>
<dbReference type="GO" id="GO:0016042">
    <property type="term" value="P:lipid catabolic process"/>
    <property type="evidence" value="ECO:0007669"/>
    <property type="project" value="InterPro"/>
</dbReference>
<organism evidence="2 3">
    <name type="scientific">Acinetobacter tjernbergiae DSM 14971 = CIP 107465</name>
    <dbReference type="NCBI Taxonomy" id="1120928"/>
    <lineage>
        <taxon>Bacteria</taxon>
        <taxon>Pseudomonadati</taxon>
        <taxon>Pseudomonadota</taxon>
        <taxon>Gammaproteobacteria</taxon>
        <taxon>Moraxellales</taxon>
        <taxon>Moraxellaceae</taxon>
        <taxon>Acinetobacter</taxon>
    </lineage>
</organism>
<reference evidence="2 3" key="1">
    <citation type="submission" date="2013-10" db="EMBL/GenBank/DDBJ databases">
        <title>The Genome Sequence of Acinetobacter tjernbergiae CIP107465.</title>
        <authorList>
            <consortium name="The Broad Institute Genomics Platform"/>
            <consortium name="The Broad Institute Genome Sequencing Center for Infectious Disease"/>
            <person name="Cerqueira G."/>
            <person name="Feldgarden M."/>
            <person name="Courvalin P."/>
            <person name="Grillot-Courvalin C."/>
            <person name="Clermont D."/>
            <person name="Rocha E."/>
            <person name="Yoon E.-J."/>
            <person name="Nemec A."/>
            <person name="Young S.K."/>
            <person name="Zeng Q."/>
            <person name="Gargeya S."/>
            <person name="Fitzgerald M."/>
            <person name="Abouelleil A."/>
            <person name="Alvarado L."/>
            <person name="Berlin A.M."/>
            <person name="Chapman S.B."/>
            <person name="Gainer-Dewar J."/>
            <person name="Goldberg J."/>
            <person name="Gnerre S."/>
            <person name="Griggs A."/>
            <person name="Gujja S."/>
            <person name="Hansen M."/>
            <person name="Howarth C."/>
            <person name="Imamovic A."/>
            <person name="Ireland A."/>
            <person name="Larimer J."/>
            <person name="McCowan C."/>
            <person name="Murphy C."/>
            <person name="Pearson M."/>
            <person name="Poon T.W."/>
            <person name="Priest M."/>
            <person name="Roberts A."/>
            <person name="Saif S."/>
            <person name="Shea T."/>
            <person name="Sykes S."/>
            <person name="Wortman J."/>
            <person name="Nusbaum C."/>
            <person name="Birren B."/>
        </authorList>
    </citation>
    <scope>NUCLEOTIDE SEQUENCE [LARGE SCALE GENOMIC DNA]</scope>
    <source>
        <strain evidence="2 3">CIP 107465</strain>
    </source>
</reference>
<sequence>MKRSKIGLAITFSISALFLTACNDTNDDYTGVDSSKTYLYESNYAIDTVNNAASIKVMAYNMANIQERTATATAMVLFPKVAKPVDGYRVVVWEHGTVGVGDGCAPSKNVINPRFRILADTLLAAGYVVIAPDYEGLGTPGVHPYLNLSSEAKSALAAVKAVKDHYGNQLKGDWMSIGQSQGGHASLGTAEFANADISYKGAVAGAPASSLGTIIQIYIDPQFNLDASGKPKSLSKLDEALQQVRYAVANNILTPAQGQAKIDEIADGYAELLAYAALASAGIKAQQPNYDFKTIFTSGAADIAEFAYGRTGDDGACLSYPAPDSANGLQEKFKAGILAFLADPTHQITQFGIDLTKFKADAVVQNFLAATQPATNATKEKVIKTPTLLIQGEKDQAVLPAVTQLLVKNMKDNALKFFPQADYDQGYQLDIVPNATHTQAIICRNAKAVDFIQKYMSAGTGIVLTDAQKDASQNPQCTGKF</sequence>
<dbReference type="PROSITE" id="PS51257">
    <property type="entry name" value="PROKAR_LIPOPROTEIN"/>
    <property type="match status" value="1"/>
</dbReference>
<dbReference type="eggNOG" id="COG1506">
    <property type="taxonomic scope" value="Bacteria"/>
</dbReference>
<name>V2UZT3_9GAMM</name>
<evidence type="ECO:0000256" key="1">
    <source>
        <dbReference type="SAM" id="SignalP"/>
    </source>
</evidence>
<dbReference type="SUPFAM" id="SSF53474">
    <property type="entry name" value="alpha/beta-Hydrolases"/>
    <property type="match status" value="1"/>
</dbReference>
<dbReference type="PATRIC" id="fig|1120928.5.peg.2885"/>
<dbReference type="GO" id="GO:0004806">
    <property type="term" value="F:triacylglycerol lipase activity"/>
    <property type="evidence" value="ECO:0007669"/>
    <property type="project" value="InterPro"/>
</dbReference>
<dbReference type="InterPro" id="IPR005152">
    <property type="entry name" value="Lipase_secreted"/>
</dbReference>
<dbReference type="PANTHER" id="PTHR34853">
    <property type="match status" value="1"/>
</dbReference>
<dbReference type="PANTHER" id="PTHR34853:SF1">
    <property type="entry name" value="LIPASE 5"/>
    <property type="match status" value="1"/>
</dbReference>
<protein>
    <submittedName>
        <fullName evidence="2">Uncharacterized protein</fullName>
    </submittedName>
</protein>
<dbReference type="RefSeq" id="WP_018678635.1">
    <property type="nucleotide sequence ID" value="NZ_AYEV01000034.1"/>
</dbReference>
<dbReference type="Pfam" id="PF03583">
    <property type="entry name" value="LIP"/>
    <property type="match status" value="1"/>
</dbReference>
<dbReference type="EMBL" id="AYEV01000034">
    <property type="protein sequence ID" value="ESK54180.1"/>
    <property type="molecule type" value="Genomic_DNA"/>
</dbReference>
<dbReference type="Proteomes" id="UP000017404">
    <property type="component" value="Unassembled WGS sequence"/>
</dbReference>